<dbReference type="Proteomes" id="UP001163603">
    <property type="component" value="Chromosome 14"/>
</dbReference>
<evidence type="ECO:0000313" key="2">
    <source>
        <dbReference type="Proteomes" id="UP001163603"/>
    </source>
</evidence>
<proteinExistence type="predicted"/>
<protein>
    <submittedName>
        <fullName evidence="1">Uncharacterized protein</fullName>
    </submittedName>
</protein>
<gene>
    <name evidence="1" type="ORF">Pint_33467</name>
</gene>
<sequence length="113" mass="12713">MGNLVNGFWVKVLESEDNLVTFVNAEGGAIKKRDSSVDLDLDCYFEGGEVLRTNENIIDGGDMPSIYQCARFGNFSYRFRNLCPGNYLVDLHFAEIINTNGPKGMRVFDAFMQ</sequence>
<name>A0ACC0X4T7_9ROSI</name>
<comment type="caution">
    <text evidence="1">The sequence shown here is derived from an EMBL/GenBank/DDBJ whole genome shotgun (WGS) entry which is preliminary data.</text>
</comment>
<keyword evidence="2" id="KW-1185">Reference proteome</keyword>
<accession>A0ACC0X4T7</accession>
<dbReference type="EMBL" id="CM047749">
    <property type="protein sequence ID" value="KAJ0010433.1"/>
    <property type="molecule type" value="Genomic_DNA"/>
</dbReference>
<reference evidence="2" key="1">
    <citation type="journal article" date="2023" name="G3 (Bethesda)">
        <title>Genome assembly and association tests identify interacting loci associated with vigor, precocity, and sex in interspecific pistachio rootstocks.</title>
        <authorList>
            <person name="Palmer W."/>
            <person name="Jacygrad E."/>
            <person name="Sagayaradj S."/>
            <person name="Cavanaugh K."/>
            <person name="Han R."/>
            <person name="Bertier L."/>
            <person name="Beede B."/>
            <person name="Kafkas S."/>
            <person name="Golino D."/>
            <person name="Preece J."/>
            <person name="Michelmore R."/>
        </authorList>
    </citation>
    <scope>NUCLEOTIDE SEQUENCE [LARGE SCALE GENOMIC DNA]</scope>
</reference>
<organism evidence="1 2">
    <name type="scientific">Pistacia integerrima</name>
    <dbReference type="NCBI Taxonomy" id="434235"/>
    <lineage>
        <taxon>Eukaryota</taxon>
        <taxon>Viridiplantae</taxon>
        <taxon>Streptophyta</taxon>
        <taxon>Embryophyta</taxon>
        <taxon>Tracheophyta</taxon>
        <taxon>Spermatophyta</taxon>
        <taxon>Magnoliopsida</taxon>
        <taxon>eudicotyledons</taxon>
        <taxon>Gunneridae</taxon>
        <taxon>Pentapetalae</taxon>
        <taxon>rosids</taxon>
        <taxon>malvids</taxon>
        <taxon>Sapindales</taxon>
        <taxon>Anacardiaceae</taxon>
        <taxon>Pistacia</taxon>
    </lineage>
</organism>
<evidence type="ECO:0000313" key="1">
    <source>
        <dbReference type="EMBL" id="KAJ0010433.1"/>
    </source>
</evidence>